<dbReference type="SUPFAM" id="SSF53098">
    <property type="entry name" value="Ribonuclease H-like"/>
    <property type="match status" value="1"/>
</dbReference>
<dbReference type="InterPro" id="IPR011320">
    <property type="entry name" value="RNase_H1_N"/>
</dbReference>
<dbReference type="EC" id="3.1.26.4" evidence="4"/>
<dbReference type="GO" id="GO:0046872">
    <property type="term" value="F:metal ion binding"/>
    <property type="evidence" value="ECO:0007669"/>
    <property type="project" value="UniProtKB-KW"/>
</dbReference>
<dbReference type="PROSITE" id="PS50879">
    <property type="entry name" value="RNASE_H_1"/>
    <property type="match status" value="1"/>
</dbReference>
<comment type="cofactor">
    <cofactor evidence="1">
        <name>Mg(2+)</name>
        <dbReference type="ChEBI" id="CHEBI:18420"/>
    </cofactor>
</comment>
<reference evidence="12" key="1">
    <citation type="submission" date="2019-08" db="EMBL/GenBank/DDBJ databases">
        <authorList>
            <person name="Kucharzyk K."/>
            <person name="Murdoch R.W."/>
            <person name="Higgins S."/>
            <person name="Loffler F."/>
        </authorList>
    </citation>
    <scope>NUCLEOTIDE SEQUENCE</scope>
</reference>
<dbReference type="InterPro" id="IPR037056">
    <property type="entry name" value="RNase_H1_N_sf"/>
</dbReference>
<dbReference type="AlphaFoldDB" id="A0A644WWV0"/>
<evidence type="ECO:0000256" key="6">
    <source>
        <dbReference type="ARBA" id="ARBA00022722"/>
    </source>
</evidence>
<organism evidence="12">
    <name type="scientific">bioreactor metagenome</name>
    <dbReference type="NCBI Taxonomy" id="1076179"/>
    <lineage>
        <taxon>unclassified sequences</taxon>
        <taxon>metagenomes</taxon>
        <taxon>ecological metagenomes</taxon>
    </lineage>
</organism>
<dbReference type="Gene3D" id="3.30.420.10">
    <property type="entry name" value="Ribonuclease H-like superfamily/Ribonuclease H"/>
    <property type="match status" value="1"/>
</dbReference>
<sequence length="205" mass="23401">MAKKNSFYVVWVGRNPGIYSDWDKCREQISGFAGARYKGFVTREEALCAYENGYEFSVNQSEKKIVNPDLRPKETCICVDAACSGNPGIMEYQGVWCDNGDKIFKEGPFQDATNNVGEFLAIVHGLAWLKKNKLPFPLYSDSRTAIAWVRNRKAKSKLEPTSANAKVFELIQRAEKWLAENRVHNHVLKWETEIWGEIPADFGRK</sequence>
<protein>
    <recommendedName>
        <fullName evidence="5">Ribonuclease H</fullName>
        <ecNumber evidence="4">3.1.26.4</ecNumber>
    </recommendedName>
</protein>
<evidence type="ECO:0000256" key="3">
    <source>
        <dbReference type="ARBA" id="ARBA00005300"/>
    </source>
</evidence>
<evidence type="ECO:0000256" key="8">
    <source>
        <dbReference type="ARBA" id="ARBA00022759"/>
    </source>
</evidence>
<keyword evidence="7" id="KW-0479">Metal-binding</keyword>
<evidence type="ECO:0000256" key="2">
    <source>
        <dbReference type="ARBA" id="ARBA00004065"/>
    </source>
</evidence>
<evidence type="ECO:0000256" key="9">
    <source>
        <dbReference type="ARBA" id="ARBA00022801"/>
    </source>
</evidence>
<dbReference type="InterPro" id="IPR036397">
    <property type="entry name" value="RNaseH_sf"/>
</dbReference>
<dbReference type="PIRSF" id="PIRSF037839">
    <property type="entry name" value="Ribonuclease_H"/>
    <property type="match status" value="1"/>
</dbReference>
<dbReference type="InterPro" id="IPR009027">
    <property type="entry name" value="Ribosomal_bL9/RNase_H1_N"/>
</dbReference>
<dbReference type="SUPFAM" id="SSF55658">
    <property type="entry name" value="L9 N-domain-like"/>
    <property type="match status" value="1"/>
</dbReference>
<evidence type="ECO:0000256" key="7">
    <source>
        <dbReference type="ARBA" id="ARBA00022723"/>
    </source>
</evidence>
<dbReference type="Pfam" id="PF01693">
    <property type="entry name" value="Cauli_VI"/>
    <property type="match status" value="1"/>
</dbReference>
<evidence type="ECO:0000256" key="1">
    <source>
        <dbReference type="ARBA" id="ARBA00001946"/>
    </source>
</evidence>
<gene>
    <name evidence="12" type="primary">rnhA_17</name>
    <name evidence="12" type="ORF">SDC9_54393</name>
</gene>
<dbReference type="GO" id="GO:0003676">
    <property type="term" value="F:nucleic acid binding"/>
    <property type="evidence" value="ECO:0007669"/>
    <property type="project" value="InterPro"/>
</dbReference>
<keyword evidence="6" id="KW-0540">Nuclease</keyword>
<keyword evidence="8" id="KW-0255">Endonuclease</keyword>
<feature type="domain" description="RNase H type-1" evidence="11">
    <location>
        <begin position="71"/>
        <end position="205"/>
    </location>
</feature>
<evidence type="ECO:0000256" key="4">
    <source>
        <dbReference type="ARBA" id="ARBA00012180"/>
    </source>
</evidence>
<dbReference type="Gene3D" id="3.40.970.10">
    <property type="entry name" value="Ribonuclease H1, N-terminal domain"/>
    <property type="match status" value="1"/>
</dbReference>
<keyword evidence="9 12" id="KW-0378">Hydrolase</keyword>
<accession>A0A644WWV0</accession>
<dbReference type="EMBL" id="VSSQ01001409">
    <property type="protein sequence ID" value="MPM08081.1"/>
    <property type="molecule type" value="Genomic_DNA"/>
</dbReference>
<dbReference type="InterPro" id="IPR012337">
    <property type="entry name" value="RNaseH-like_sf"/>
</dbReference>
<evidence type="ECO:0000256" key="5">
    <source>
        <dbReference type="ARBA" id="ARBA00017721"/>
    </source>
</evidence>
<dbReference type="InterPro" id="IPR017290">
    <property type="entry name" value="RNase_H_bac"/>
</dbReference>
<evidence type="ECO:0000313" key="12">
    <source>
        <dbReference type="EMBL" id="MPM08081.1"/>
    </source>
</evidence>
<dbReference type="FunFam" id="3.40.970.10:FF:000002">
    <property type="entry name" value="Ribonuclease H"/>
    <property type="match status" value="1"/>
</dbReference>
<dbReference type="Pfam" id="PF00075">
    <property type="entry name" value="RNase_H"/>
    <property type="match status" value="1"/>
</dbReference>
<proteinExistence type="inferred from homology"/>
<name>A0A644WWV0_9ZZZZ</name>
<comment type="similarity">
    <text evidence="3">Belongs to the RNase H family.</text>
</comment>
<comment type="function">
    <text evidence="2">Endonuclease that specifically degrades the RNA of RNA-DNA hybrids.</text>
</comment>
<comment type="caution">
    <text evidence="12">The sequence shown here is derived from an EMBL/GenBank/DDBJ whole genome shotgun (WGS) entry which is preliminary data.</text>
</comment>
<keyword evidence="10" id="KW-0460">Magnesium</keyword>
<dbReference type="InterPro" id="IPR002156">
    <property type="entry name" value="RNaseH_domain"/>
</dbReference>
<evidence type="ECO:0000256" key="10">
    <source>
        <dbReference type="ARBA" id="ARBA00022842"/>
    </source>
</evidence>
<evidence type="ECO:0000259" key="11">
    <source>
        <dbReference type="PROSITE" id="PS50879"/>
    </source>
</evidence>
<dbReference type="GO" id="GO:0004523">
    <property type="term" value="F:RNA-DNA hybrid ribonuclease activity"/>
    <property type="evidence" value="ECO:0007669"/>
    <property type="project" value="UniProtKB-EC"/>
</dbReference>